<dbReference type="AlphaFoldDB" id="D7A6M3"/>
<protein>
    <submittedName>
        <fullName evidence="1">Uncharacterized protein</fullName>
    </submittedName>
</protein>
<gene>
    <name evidence="1" type="ordered locus">Snov_2942</name>
</gene>
<dbReference type="RefSeq" id="WP_013167724.1">
    <property type="nucleotide sequence ID" value="NC_014217.1"/>
</dbReference>
<dbReference type="Proteomes" id="UP000006633">
    <property type="component" value="Chromosome"/>
</dbReference>
<reference evidence="1 2" key="1">
    <citation type="journal article" date="2012" name="Stand. Genomic Sci.">
        <title>Complete genome sequence of the facultatively chemolithoautotrophic and methylotrophic alpha Proteobacterium Starkeya novella type strain (ATCC 8093(T)).</title>
        <authorList>
            <person name="Kappler U."/>
            <person name="Davenport K."/>
            <person name="Beatson S."/>
            <person name="Lucas S."/>
            <person name="Lapidus A."/>
            <person name="Copeland A."/>
            <person name="Berry K.W."/>
            <person name="Glavina Del Rio T."/>
            <person name="Hammon N."/>
            <person name="Dalin E."/>
            <person name="Tice H."/>
            <person name="Pitluck S."/>
            <person name="Richardson P."/>
            <person name="Bruce D."/>
            <person name="Goodwin L.A."/>
            <person name="Han C."/>
            <person name="Tapia R."/>
            <person name="Detter J.C."/>
            <person name="Chang Y.J."/>
            <person name="Jeffries C.D."/>
            <person name="Land M."/>
            <person name="Hauser L."/>
            <person name="Kyrpides N.C."/>
            <person name="Goker M."/>
            <person name="Ivanova N."/>
            <person name="Klenk H.P."/>
            <person name="Woyke T."/>
        </authorList>
    </citation>
    <scope>NUCLEOTIDE SEQUENCE [LARGE SCALE GENOMIC DNA]</scope>
    <source>
        <strain evidence="2">ATCC 8093 / DSM 506 / JCM 20403 / CCM 1077 / IAM 12100 / NBRC 12443 / NCIMB 10456</strain>
    </source>
</reference>
<evidence type="ECO:0000313" key="1">
    <source>
        <dbReference type="EMBL" id="ADH90221.1"/>
    </source>
</evidence>
<dbReference type="HOGENOM" id="CLU_2865657_0_0_5"/>
<sequence>MPPSDLVQKLRDASVIPPDVRNEDELRELLREAAETIETLMRQQKEGELFLDFSSRSPRKGGGC</sequence>
<proteinExistence type="predicted"/>
<name>D7A6M3_ANCN5</name>
<organism evidence="1 2">
    <name type="scientific">Ancylobacter novellus (strain ATCC 8093 / DSM 506 / JCM 20403 / CCM 1077 / IAM 12100 / NBRC 12443 / NCIMB 10456)</name>
    <name type="common">Starkeya novella</name>
    <dbReference type="NCBI Taxonomy" id="639283"/>
    <lineage>
        <taxon>Bacteria</taxon>
        <taxon>Pseudomonadati</taxon>
        <taxon>Pseudomonadota</taxon>
        <taxon>Alphaproteobacteria</taxon>
        <taxon>Hyphomicrobiales</taxon>
        <taxon>Xanthobacteraceae</taxon>
        <taxon>Ancylobacter</taxon>
    </lineage>
</organism>
<evidence type="ECO:0000313" key="2">
    <source>
        <dbReference type="Proteomes" id="UP000006633"/>
    </source>
</evidence>
<keyword evidence="2" id="KW-1185">Reference proteome</keyword>
<accession>D7A6M3</accession>
<dbReference type="KEGG" id="sno:Snov_2942"/>
<dbReference type="EMBL" id="CP002026">
    <property type="protein sequence ID" value="ADH90221.1"/>
    <property type="molecule type" value="Genomic_DNA"/>
</dbReference>